<protein>
    <submittedName>
        <fullName evidence="1">Uncharacterized protein</fullName>
    </submittedName>
</protein>
<keyword evidence="2" id="KW-1185">Reference proteome</keyword>
<dbReference type="EMBL" id="JAMHKS010000066">
    <property type="protein sequence ID" value="MCU6677022.1"/>
    <property type="molecule type" value="Genomic_DNA"/>
</dbReference>
<comment type="caution">
    <text evidence="1">The sequence shown here is derived from an EMBL/GenBank/DDBJ whole genome shotgun (WGS) entry which is preliminary data.</text>
</comment>
<gene>
    <name evidence="1" type="ORF">M8318_04990</name>
</gene>
<dbReference type="RefSeq" id="WP_262661189.1">
    <property type="nucleotide sequence ID" value="NZ_JAMHKS010000066.1"/>
</dbReference>
<evidence type="ECO:0000313" key="2">
    <source>
        <dbReference type="Proteomes" id="UP001062027"/>
    </source>
</evidence>
<sequence>MAEVDKAMQTLQNMWYMAVVNGLGMDKSSFMLLQSGTPLPYTTGELWQVIDSLPPKALTTVLSVGSLNSFYQNYGGLFSAVTAPDSDDFKRVMGDYLARWMDYKKTVTRSEIKEGDGWSGLFEFWANQHLPDNVAAKAISVFNKDKHNIVTGASDKYYKNIDTDHPFVPGTYPLYNIQIGDITGGATAHGPKKEIHVNSKTSSSDVSNTWAKGGVSGFFSIFSLGGNGNFSKTSSKFTSSDFTIDATFQHVVTIPTFKPGDWYNSALLSYARANRNVWSVGNPVTWESTFGPEGNLQRYIEQLVIVDGIEIIMTSDATYTAAEQMEINGQARGGIWPFFMANASGGHGSSVRFDDKGRMIVKTSSPVGSPAIFGANVKTFPA</sequence>
<dbReference type="Proteomes" id="UP001062027">
    <property type="component" value="Unassembled WGS sequence"/>
</dbReference>
<organism evidence="1 2">
    <name type="scientific">Leclercia tamurae</name>
    <dbReference type="NCBI Taxonomy" id="2926467"/>
    <lineage>
        <taxon>Bacteria</taxon>
        <taxon>Pseudomonadati</taxon>
        <taxon>Pseudomonadota</taxon>
        <taxon>Gammaproteobacteria</taxon>
        <taxon>Enterobacterales</taxon>
        <taxon>Enterobacteriaceae</taxon>
        <taxon>Leclercia</taxon>
    </lineage>
</organism>
<proteinExistence type="predicted"/>
<reference evidence="1" key="1">
    <citation type="submission" date="2022-05" db="EMBL/GenBank/DDBJ databases">
        <title>Description of a novel species of Leclercia; Leclercia tamurae and the Proposal for a Novel Genus Silvania gen. nov. Containing Two Novel Species Silvania hatchlandensis sp. nov. and Silvania confinis sp. nov. Isolated from the Rhizosphere of Oak.</title>
        <authorList>
            <person name="Maddock D.W."/>
            <person name="Brady C.L."/>
            <person name="Denman S."/>
            <person name="Arnold D."/>
        </authorList>
    </citation>
    <scope>NUCLEOTIDE SEQUENCE</scope>
    <source>
        <strain evidence="1">H6S3</strain>
    </source>
</reference>
<name>A0ABT2R827_9ENTR</name>
<accession>A0ABT2R827</accession>
<evidence type="ECO:0000313" key="1">
    <source>
        <dbReference type="EMBL" id="MCU6677022.1"/>
    </source>
</evidence>